<evidence type="ECO:0000256" key="1">
    <source>
        <dbReference type="ARBA" id="ARBA00006547"/>
    </source>
</evidence>
<dbReference type="PANTHER" id="PTHR11786:SF8">
    <property type="entry name" value="ARYLAMINE N-ACETYLTRANSFERASE 1"/>
    <property type="match status" value="1"/>
</dbReference>
<dbReference type="InterPro" id="IPR001447">
    <property type="entry name" value="Arylamine_N-AcTrfase"/>
</dbReference>
<dbReference type="EC" id="2.3.1.5" evidence="2"/>
<dbReference type="PRINTS" id="PR01543">
    <property type="entry name" value="ANATRNSFRASE"/>
</dbReference>
<evidence type="ECO:0000256" key="3">
    <source>
        <dbReference type="ARBA" id="ARBA00022679"/>
    </source>
</evidence>
<accession>C1BIX3</accession>
<sequence length="290" mass="33117">MNLEEYFKKIGFHGPFDKPDLVTLTMIHKQHVMSIPFENLSIHCGEKITMDLELIFNKLVKSKRGGWCCENNLLFSWVLKELGYNPIILGSRVFNTIKNEFNPTDTHLINKIYIDGTAYIADVSYGVSGQIWYPLELVSGRDQTQPPGVFRLIEEGDIWILEKTGRKPLVLDENFSNSSLLNKSQTKRLYCFTLVPKGVDHFLKTTHCLQTDPNSMFTNKSICSLQTATGFRVLVGCTLSEFTFNYQEGVDIVDMKDIPEDKVEDVLKEKFNVVLVNKLVPLNNKAAYTF</sequence>
<evidence type="ECO:0000256" key="4">
    <source>
        <dbReference type="ARBA" id="ARBA00023315"/>
    </source>
</evidence>
<name>C1BIX3_OSMMO</name>
<evidence type="ECO:0000313" key="6">
    <source>
        <dbReference type="EMBL" id="ACO08976.1"/>
    </source>
</evidence>
<dbReference type="SUPFAM" id="SSF54001">
    <property type="entry name" value="Cysteine proteinases"/>
    <property type="match status" value="1"/>
</dbReference>
<proteinExistence type="evidence at transcript level"/>
<organism evidence="6">
    <name type="scientific">Osmerus mordax</name>
    <name type="common">Rainbow smelt</name>
    <name type="synonym">Atherina mordax</name>
    <dbReference type="NCBI Taxonomy" id="8014"/>
    <lineage>
        <taxon>Eukaryota</taxon>
        <taxon>Metazoa</taxon>
        <taxon>Chordata</taxon>
        <taxon>Craniata</taxon>
        <taxon>Vertebrata</taxon>
        <taxon>Euteleostomi</taxon>
        <taxon>Actinopterygii</taxon>
        <taxon>Neopterygii</taxon>
        <taxon>Teleostei</taxon>
        <taxon>Stomiati</taxon>
        <taxon>Osmeriformes</taxon>
        <taxon>Osmeridae</taxon>
        <taxon>Osmerus</taxon>
    </lineage>
</organism>
<dbReference type="Pfam" id="PF00797">
    <property type="entry name" value="Acetyltransf_2"/>
    <property type="match status" value="1"/>
</dbReference>
<dbReference type="PANTHER" id="PTHR11786">
    <property type="entry name" value="N-HYDROXYARYLAMINE O-ACETYLTRANSFERASE"/>
    <property type="match status" value="1"/>
</dbReference>
<keyword evidence="4 5" id="KW-0012">Acyltransferase</keyword>
<dbReference type="InterPro" id="IPR053710">
    <property type="entry name" value="Arylamine_NAT_domain_sf"/>
</dbReference>
<keyword evidence="3 5" id="KW-0808">Transferase</keyword>
<dbReference type="EMBL" id="BT074552">
    <property type="protein sequence ID" value="ACO08976.1"/>
    <property type="molecule type" value="mRNA"/>
</dbReference>
<reference evidence="6" key="1">
    <citation type="submission" date="2009-03" db="EMBL/GenBank/DDBJ databases">
        <title>Osmerus mordax full-length cDNAs.</title>
        <authorList>
            <person name="von Schalburg K."/>
            <person name="Leong J."/>
            <person name="Cooper G."/>
            <person name="Davidson W.S."/>
            <person name="Koop B.F."/>
        </authorList>
    </citation>
    <scope>NUCLEOTIDE SEQUENCE</scope>
    <source>
        <tissue evidence="6">Brain</tissue>
    </source>
</reference>
<comment type="similarity">
    <text evidence="1 5">Belongs to the arylamine N-acetyltransferase family.</text>
</comment>
<dbReference type="Gene3D" id="3.30.2140.20">
    <property type="match status" value="1"/>
</dbReference>
<dbReference type="GO" id="GO:0004060">
    <property type="term" value="F:arylamine N-acetyltransferase activity"/>
    <property type="evidence" value="ECO:0007669"/>
    <property type="project" value="UniProtKB-EC"/>
</dbReference>
<dbReference type="InterPro" id="IPR038765">
    <property type="entry name" value="Papain-like_cys_pep_sf"/>
</dbReference>
<evidence type="ECO:0000256" key="5">
    <source>
        <dbReference type="RuleBase" id="RU003452"/>
    </source>
</evidence>
<dbReference type="AlphaFoldDB" id="C1BIX3"/>
<protein>
    <recommendedName>
        <fullName evidence="2">arylamine N-acetyltransferase</fullName>
        <ecNumber evidence="2">2.3.1.5</ecNumber>
    </recommendedName>
</protein>
<gene>
    <name evidence="6" type="primary">ARY1</name>
</gene>
<dbReference type="FunFam" id="3.30.2140.20:FF:000001">
    <property type="entry name" value="Arylamine N-acetyltransferase 1"/>
    <property type="match status" value="1"/>
</dbReference>
<evidence type="ECO:0000256" key="2">
    <source>
        <dbReference type="ARBA" id="ARBA00012701"/>
    </source>
</evidence>